<dbReference type="EMBL" id="LR796499">
    <property type="protein sequence ID" value="CAB4149217.1"/>
    <property type="molecule type" value="Genomic_DNA"/>
</dbReference>
<sequence>MGISFETFRMLGEVRAELVKEIDILKPHLEGLSDSTEVSAKLLANFTEGLIGGLEICLEVIDEKRK</sequence>
<gene>
    <name evidence="1" type="ORF">UFOVP536_56</name>
</gene>
<protein>
    <submittedName>
        <fullName evidence="1">Uncharacterized protein</fullName>
    </submittedName>
</protein>
<organism evidence="1">
    <name type="scientific">uncultured Caudovirales phage</name>
    <dbReference type="NCBI Taxonomy" id="2100421"/>
    <lineage>
        <taxon>Viruses</taxon>
        <taxon>Duplodnaviria</taxon>
        <taxon>Heunggongvirae</taxon>
        <taxon>Uroviricota</taxon>
        <taxon>Caudoviricetes</taxon>
        <taxon>Peduoviridae</taxon>
        <taxon>Maltschvirus</taxon>
        <taxon>Maltschvirus maltsch</taxon>
    </lineage>
</organism>
<proteinExistence type="predicted"/>
<accession>A0A6J5MTU4</accession>
<reference evidence="1" key="1">
    <citation type="submission" date="2020-04" db="EMBL/GenBank/DDBJ databases">
        <authorList>
            <person name="Chiriac C."/>
            <person name="Salcher M."/>
            <person name="Ghai R."/>
            <person name="Kavagutti S V."/>
        </authorList>
    </citation>
    <scope>NUCLEOTIDE SEQUENCE</scope>
</reference>
<evidence type="ECO:0000313" key="1">
    <source>
        <dbReference type="EMBL" id="CAB4149217.1"/>
    </source>
</evidence>
<name>A0A6J5MTU4_9CAUD</name>